<dbReference type="GO" id="GO:0008609">
    <property type="term" value="F:alkylglycerone-phosphate synthase activity"/>
    <property type="evidence" value="ECO:0007669"/>
    <property type="project" value="InterPro"/>
</dbReference>
<sequence length="342" mass="37638">MKERKFWGWGYQDQVLSNEEDAAIESLIAAHFSLDEVPTLPIPLAEDIDLPTPRVKIPQTLEKVLSEDHLERLNHTYGKSFPDLARAMLKEFPHPPDLVAFPDDQEDIVNILDWANQNNIAVIPYGGGSSVCGGVETYVGDDYSGVISLDLRNLDQVLEIDTTSRAARIQAGIFGPALEDELKKSDLTLRHFPQSFEHSTLGGWIATRSGGHFATLYTHIDDFVESTTMVTPTGVVESRRLPGSGAGPSPDRMVIGSEGILGVITEAWMRLQNRPIFRSSCSVEFDNYQKALNATRLISQSGLYPANCRLLDANEAFLNSAGDGSKHLLILSFESADHELGT</sequence>
<dbReference type="SUPFAM" id="SSF56176">
    <property type="entry name" value="FAD-binding/transporter-associated domain-like"/>
    <property type="match status" value="1"/>
</dbReference>
<dbReference type="InterPro" id="IPR016166">
    <property type="entry name" value="FAD-bd_PCMH"/>
</dbReference>
<protein>
    <recommendedName>
        <fullName evidence="2">FAD-binding PCMH-type domain-containing protein</fullName>
    </recommendedName>
</protein>
<comment type="similarity">
    <text evidence="1">Belongs to the FAD-binding oxidoreductase/transferase type 4 family.</text>
</comment>
<accession>A0A382DU56</accession>
<dbReference type="PANTHER" id="PTHR46568">
    <property type="entry name" value="ALKYLDIHYDROXYACETONEPHOSPHATE SYNTHASE, PEROXISOMAL"/>
    <property type="match status" value="1"/>
</dbReference>
<feature type="domain" description="FAD-binding PCMH-type" evidence="2">
    <location>
        <begin position="92"/>
        <end position="274"/>
    </location>
</feature>
<proteinExistence type="inferred from homology"/>
<evidence type="ECO:0000256" key="1">
    <source>
        <dbReference type="ARBA" id="ARBA00008000"/>
    </source>
</evidence>
<evidence type="ECO:0000313" key="3">
    <source>
        <dbReference type="EMBL" id="SVB41970.1"/>
    </source>
</evidence>
<name>A0A382DU56_9ZZZZ</name>
<dbReference type="AlphaFoldDB" id="A0A382DU56"/>
<dbReference type="InterPro" id="IPR025650">
    <property type="entry name" value="Alkyl-DHAP_Synthase"/>
</dbReference>
<reference evidence="3" key="1">
    <citation type="submission" date="2018-05" db="EMBL/GenBank/DDBJ databases">
        <authorList>
            <person name="Lanie J.A."/>
            <person name="Ng W.-L."/>
            <person name="Kazmierczak K.M."/>
            <person name="Andrzejewski T.M."/>
            <person name="Davidsen T.M."/>
            <person name="Wayne K.J."/>
            <person name="Tettelin H."/>
            <person name="Glass J.I."/>
            <person name="Rusch D."/>
            <person name="Podicherti R."/>
            <person name="Tsui H.-C.T."/>
            <person name="Winkler M.E."/>
        </authorList>
    </citation>
    <scope>NUCLEOTIDE SEQUENCE</scope>
</reference>
<gene>
    <name evidence="3" type="ORF">METZ01_LOCUS194824</name>
</gene>
<feature type="non-terminal residue" evidence="3">
    <location>
        <position position="342"/>
    </location>
</feature>
<dbReference type="InterPro" id="IPR006094">
    <property type="entry name" value="Oxid_FAD_bind_N"/>
</dbReference>
<dbReference type="GO" id="GO:0071949">
    <property type="term" value="F:FAD binding"/>
    <property type="evidence" value="ECO:0007669"/>
    <property type="project" value="InterPro"/>
</dbReference>
<organism evidence="3">
    <name type="scientific">marine metagenome</name>
    <dbReference type="NCBI Taxonomy" id="408172"/>
    <lineage>
        <taxon>unclassified sequences</taxon>
        <taxon>metagenomes</taxon>
        <taxon>ecological metagenomes</taxon>
    </lineage>
</organism>
<dbReference type="Gene3D" id="3.30.465.10">
    <property type="match status" value="1"/>
</dbReference>
<dbReference type="PANTHER" id="PTHR46568:SF1">
    <property type="entry name" value="ALKYLDIHYDROXYACETONEPHOSPHATE SYNTHASE, PEROXISOMAL"/>
    <property type="match status" value="1"/>
</dbReference>
<dbReference type="InterPro" id="IPR016169">
    <property type="entry name" value="FAD-bd_PCMH_sub2"/>
</dbReference>
<dbReference type="GO" id="GO:0008610">
    <property type="term" value="P:lipid biosynthetic process"/>
    <property type="evidence" value="ECO:0007669"/>
    <property type="project" value="InterPro"/>
</dbReference>
<dbReference type="Pfam" id="PF01565">
    <property type="entry name" value="FAD_binding_4"/>
    <property type="match status" value="1"/>
</dbReference>
<dbReference type="PROSITE" id="PS51387">
    <property type="entry name" value="FAD_PCMH"/>
    <property type="match status" value="1"/>
</dbReference>
<dbReference type="EMBL" id="UINC01041129">
    <property type="protein sequence ID" value="SVB41970.1"/>
    <property type="molecule type" value="Genomic_DNA"/>
</dbReference>
<evidence type="ECO:0000259" key="2">
    <source>
        <dbReference type="PROSITE" id="PS51387"/>
    </source>
</evidence>
<dbReference type="InterPro" id="IPR036318">
    <property type="entry name" value="FAD-bd_PCMH-like_sf"/>
</dbReference>